<dbReference type="GO" id="GO:0016491">
    <property type="term" value="F:oxidoreductase activity"/>
    <property type="evidence" value="ECO:0007669"/>
    <property type="project" value="UniProtKB-KW"/>
</dbReference>
<evidence type="ECO:0000259" key="5">
    <source>
        <dbReference type="Pfam" id="PF02662"/>
    </source>
</evidence>
<dbReference type="Pfam" id="PF02662">
    <property type="entry name" value="FlpD"/>
    <property type="match status" value="1"/>
</dbReference>
<feature type="non-terminal residue" evidence="6">
    <location>
        <position position="52"/>
    </location>
</feature>
<evidence type="ECO:0000313" key="6">
    <source>
        <dbReference type="EMBL" id="GAI53191.1"/>
    </source>
</evidence>
<reference evidence="6" key="1">
    <citation type="journal article" date="2014" name="Front. Microbiol.">
        <title>High frequency of phylogenetically diverse reductive dehalogenase-homologous genes in deep subseafloor sedimentary metagenomes.</title>
        <authorList>
            <person name="Kawai M."/>
            <person name="Futagami T."/>
            <person name="Toyoda A."/>
            <person name="Takaki Y."/>
            <person name="Nishi S."/>
            <person name="Hori S."/>
            <person name="Arai W."/>
            <person name="Tsubouchi T."/>
            <person name="Morono Y."/>
            <person name="Uchiyama I."/>
            <person name="Ito T."/>
            <person name="Fujiyama A."/>
            <person name="Inagaki F."/>
            <person name="Takami H."/>
        </authorList>
    </citation>
    <scope>NUCLEOTIDE SEQUENCE</scope>
    <source>
        <strain evidence="6">Expedition CK06-06</strain>
    </source>
</reference>
<evidence type="ECO:0000256" key="1">
    <source>
        <dbReference type="ARBA" id="ARBA00022723"/>
    </source>
</evidence>
<proteinExistence type="predicted"/>
<name>X1QEE4_9ZZZZ</name>
<dbReference type="AlphaFoldDB" id="X1QEE4"/>
<feature type="domain" description="F420-non-reducing hydrogenase iron-sulfur subunit D" evidence="5">
    <location>
        <begin position="2"/>
        <end position="49"/>
    </location>
</feature>
<comment type="caution">
    <text evidence="6">The sequence shown here is derived from an EMBL/GenBank/DDBJ whole genome shotgun (WGS) entry which is preliminary data.</text>
</comment>
<dbReference type="EMBL" id="BARV01036364">
    <property type="protein sequence ID" value="GAI53191.1"/>
    <property type="molecule type" value="Genomic_DNA"/>
</dbReference>
<dbReference type="GO" id="GO:0051536">
    <property type="term" value="F:iron-sulfur cluster binding"/>
    <property type="evidence" value="ECO:0007669"/>
    <property type="project" value="UniProtKB-KW"/>
</dbReference>
<protein>
    <recommendedName>
        <fullName evidence="5">F420-non-reducing hydrogenase iron-sulfur subunit D domain-containing protein</fullName>
    </recommendedName>
</protein>
<keyword evidence="3" id="KW-0408">Iron</keyword>
<dbReference type="InterPro" id="IPR003813">
    <property type="entry name" value="MvhD/FlpD"/>
</dbReference>
<organism evidence="6">
    <name type="scientific">marine sediment metagenome</name>
    <dbReference type="NCBI Taxonomy" id="412755"/>
    <lineage>
        <taxon>unclassified sequences</taxon>
        <taxon>metagenomes</taxon>
        <taxon>ecological metagenomes</taxon>
    </lineage>
</organism>
<sequence length="52" mass="5698">MLHILKAFEKGAAGVLVMGCQEGACRHLTGNIRAKERVNYAKDLLEELGDKV</sequence>
<keyword evidence="4" id="KW-0411">Iron-sulfur</keyword>
<gene>
    <name evidence="6" type="ORF">S06H3_56527</name>
</gene>
<evidence type="ECO:0000256" key="2">
    <source>
        <dbReference type="ARBA" id="ARBA00023002"/>
    </source>
</evidence>
<keyword evidence="1" id="KW-0479">Metal-binding</keyword>
<evidence type="ECO:0000256" key="3">
    <source>
        <dbReference type="ARBA" id="ARBA00023004"/>
    </source>
</evidence>
<accession>X1QEE4</accession>
<evidence type="ECO:0000256" key="4">
    <source>
        <dbReference type="ARBA" id="ARBA00023014"/>
    </source>
</evidence>
<dbReference type="GO" id="GO:0046872">
    <property type="term" value="F:metal ion binding"/>
    <property type="evidence" value="ECO:0007669"/>
    <property type="project" value="UniProtKB-KW"/>
</dbReference>
<keyword evidence="2" id="KW-0560">Oxidoreductase</keyword>